<dbReference type="AlphaFoldDB" id="A0A9N9AHQ6"/>
<comment type="caution">
    <text evidence="1">The sequence shown here is derived from an EMBL/GenBank/DDBJ whole genome shotgun (WGS) entry which is preliminary data.</text>
</comment>
<sequence>MSVLLVEIFRIVLGILSKDKKSLHSCLLVDRTWCERVVSILWNDPFQFLKEPSAELIQTYILCLSESDRANLQGSGINLENTPKHKPTFDYAVFLRHLKYINFYESSLVWLEKVMGHSNHGSKGFLVTKELCKLFMNQSPAILSLNINTENLNLPDNIDYVSIPCFSGALKSLSQLQEFMCCGTYDKKKIFKAMSQSCKNIRNLSVDYYLDELSTAAPTDLANLIKSQNALVEFKLVTCSRFLSKIIPALKKQAKTLTNVEFRGVLFEDCVSFEALSACSNLESLIFFHCDNVMNDALEPLSTAYFPKLRKIVFHIFHMPPPSLGALICNNSDTLQELLLEWPPLDQEDPKIIEMIIEHCPNIIKFDAHLKTDQLRSLLSALSQLEDLTVHSREPLLADGFLPQLGQLIPPNLRILNVRAIWSFNPESLKQFLDHCIAPLEYIGLRECYALTDEHLEVLAAYAEKGTLKHLNIKVATRITREGLINARKVIDRIEHNEVLTMENK</sequence>
<evidence type="ECO:0000313" key="2">
    <source>
        <dbReference type="Proteomes" id="UP000789706"/>
    </source>
</evidence>
<dbReference type="OrthoDB" id="2305560at2759"/>
<proteinExistence type="predicted"/>
<name>A0A9N9AHQ6_9GLOM</name>
<reference evidence="1" key="1">
    <citation type="submission" date="2021-06" db="EMBL/GenBank/DDBJ databases">
        <authorList>
            <person name="Kallberg Y."/>
            <person name="Tangrot J."/>
            <person name="Rosling A."/>
        </authorList>
    </citation>
    <scope>NUCLEOTIDE SEQUENCE</scope>
    <source>
        <strain evidence="1">AZ414A</strain>
    </source>
</reference>
<dbReference type="SUPFAM" id="SSF52047">
    <property type="entry name" value="RNI-like"/>
    <property type="match status" value="1"/>
</dbReference>
<organism evidence="1 2">
    <name type="scientific">Diversispora eburnea</name>
    <dbReference type="NCBI Taxonomy" id="1213867"/>
    <lineage>
        <taxon>Eukaryota</taxon>
        <taxon>Fungi</taxon>
        <taxon>Fungi incertae sedis</taxon>
        <taxon>Mucoromycota</taxon>
        <taxon>Glomeromycotina</taxon>
        <taxon>Glomeromycetes</taxon>
        <taxon>Diversisporales</taxon>
        <taxon>Diversisporaceae</taxon>
        <taxon>Diversispora</taxon>
    </lineage>
</organism>
<dbReference type="InterPro" id="IPR032675">
    <property type="entry name" value="LRR_dom_sf"/>
</dbReference>
<protein>
    <submittedName>
        <fullName evidence="1">4623_t:CDS:1</fullName>
    </submittedName>
</protein>
<evidence type="ECO:0000313" key="1">
    <source>
        <dbReference type="EMBL" id="CAG8528912.1"/>
    </source>
</evidence>
<gene>
    <name evidence="1" type="ORF">DEBURN_LOCUS6041</name>
</gene>
<dbReference type="Proteomes" id="UP000789706">
    <property type="component" value="Unassembled WGS sequence"/>
</dbReference>
<dbReference type="Gene3D" id="3.80.10.10">
    <property type="entry name" value="Ribonuclease Inhibitor"/>
    <property type="match status" value="1"/>
</dbReference>
<dbReference type="EMBL" id="CAJVPK010000584">
    <property type="protein sequence ID" value="CAG8528912.1"/>
    <property type="molecule type" value="Genomic_DNA"/>
</dbReference>
<accession>A0A9N9AHQ6</accession>
<keyword evidence="2" id="KW-1185">Reference proteome</keyword>